<dbReference type="OMA" id="AMDARWW"/>
<sequence>MALPQSLRLCLLRHSFPSVRSFMAVARPIYPRGAVAVAVCRQQAQGEPLEFLLARRAKPPAEGCWAIPGGKLELGEVALKGAAREISEETGLTAATGLRFIPWAIGTSDAIYPHGWKPESCEPLQFHYLIAQMFAFSTDWTAEVAAGDDAAALCWVTRQDVESGKLEIAGNVAATLLRAETMMKAGLLKLEDAVVVET</sequence>
<proteinExistence type="inferred from homology"/>
<dbReference type="InterPro" id="IPR015797">
    <property type="entry name" value="NUDIX_hydrolase-like_dom_sf"/>
</dbReference>
<comment type="caution">
    <text evidence="4">The sequence shown here is derived from an EMBL/GenBank/DDBJ whole genome shotgun (WGS) entry which is preliminary data.</text>
</comment>
<dbReference type="PANTHER" id="PTHR43736">
    <property type="entry name" value="ADP-RIBOSE PYROPHOSPHATASE"/>
    <property type="match status" value="1"/>
</dbReference>
<feature type="domain" description="Nudix hydrolase" evidence="3">
    <location>
        <begin position="30"/>
        <end position="180"/>
    </location>
</feature>
<dbReference type="InterPro" id="IPR000086">
    <property type="entry name" value="NUDIX_hydrolase_dom"/>
</dbReference>
<dbReference type="GO" id="GO:0016787">
    <property type="term" value="F:hydrolase activity"/>
    <property type="evidence" value="ECO:0007669"/>
    <property type="project" value="UniProtKB-KW"/>
</dbReference>
<dbReference type="InterPro" id="IPR020476">
    <property type="entry name" value="Nudix_hydrolase"/>
</dbReference>
<gene>
    <name evidence="4" type="ORF">PGLA1383_LOCUS31287</name>
</gene>
<dbReference type="SUPFAM" id="SSF55811">
    <property type="entry name" value="Nudix"/>
    <property type="match status" value="1"/>
</dbReference>
<evidence type="ECO:0000313" key="4">
    <source>
        <dbReference type="EMBL" id="CAE8613524.1"/>
    </source>
</evidence>
<dbReference type="AlphaFoldDB" id="A0A813FH66"/>
<dbReference type="PROSITE" id="PS00893">
    <property type="entry name" value="NUDIX_BOX"/>
    <property type="match status" value="1"/>
</dbReference>
<dbReference type="InterPro" id="IPR020084">
    <property type="entry name" value="NUDIX_hydrolase_CS"/>
</dbReference>
<protein>
    <recommendedName>
        <fullName evidence="3">Nudix hydrolase domain-containing protein</fullName>
    </recommendedName>
</protein>
<comment type="similarity">
    <text evidence="2">Belongs to the Nudix hydrolase family.</text>
</comment>
<dbReference type="EMBL" id="CAJNNV010025266">
    <property type="protein sequence ID" value="CAE8613524.1"/>
    <property type="molecule type" value="Genomic_DNA"/>
</dbReference>
<evidence type="ECO:0000313" key="5">
    <source>
        <dbReference type="Proteomes" id="UP000654075"/>
    </source>
</evidence>
<dbReference type="PANTHER" id="PTHR43736:SF1">
    <property type="entry name" value="DIHYDRONEOPTERIN TRIPHOSPHATE DIPHOSPHATASE"/>
    <property type="match status" value="1"/>
</dbReference>
<dbReference type="OrthoDB" id="276276at2759"/>
<organism evidence="4 5">
    <name type="scientific">Polarella glacialis</name>
    <name type="common">Dinoflagellate</name>
    <dbReference type="NCBI Taxonomy" id="89957"/>
    <lineage>
        <taxon>Eukaryota</taxon>
        <taxon>Sar</taxon>
        <taxon>Alveolata</taxon>
        <taxon>Dinophyceae</taxon>
        <taxon>Suessiales</taxon>
        <taxon>Suessiaceae</taxon>
        <taxon>Polarella</taxon>
    </lineage>
</organism>
<keyword evidence="1 2" id="KW-0378">Hydrolase</keyword>
<evidence type="ECO:0000256" key="2">
    <source>
        <dbReference type="RuleBase" id="RU003476"/>
    </source>
</evidence>
<name>A0A813FH66_POLGL</name>
<keyword evidence="5" id="KW-1185">Reference proteome</keyword>
<dbReference type="Gene3D" id="3.90.79.10">
    <property type="entry name" value="Nucleoside Triphosphate Pyrophosphohydrolase"/>
    <property type="match status" value="1"/>
</dbReference>
<accession>A0A813FH66</accession>
<evidence type="ECO:0000259" key="3">
    <source>
        <dbReference type="PROSITE" id="PS51462"/>
    </source>
</evidence>
<dbReference type="PRINTS" id="PR00502">
    <property type="entry name" value="NUDIXFAMILY"/>
</dbReference>
<dbReference type="Pfam" id="PF00293">
    <property type="entry name" value="NUDIX"/>
    <property type="match status" value="1"/>
</dbReference>
<dbReference type="PROSITE" id="PS51462">
    <property type="entry name" value="NUDIX"/>
    <property type="match status" value="1"/>
</dbReference>
<evidence type="ECO:0000256" key="1">
    <source>
        <dbReference type="ARBA" id="ARBA00022801"/>
    </source>
</evidence>
<dbReference type="Proteomes" id="UP000654075">
    <property type="component" value="Unassembled WGS sequence"/>
</dbReference>
<reference evidence="4" key="1">
    <citation type="submission" date="2021-02" db="EMBL/GenBank/DDBJ databases">
        <authorList>
            <person name="Dougan E. K."/>
            <person name="Rhodes N."/>
            <person name="Thang M."/>
            <person name="Chan C."/>
        </authorList>
    </citation>
    <scope>NUCLEOTIDE SEQUENCE</scope>
</reference>